<dbReference type="PRINTS" id="PR00778">
    <property type="entry name" value="HTHARSR"/>
</dbReference>
<dbReference type="RefSeq" id="WP_012170613.1">
    <property type="nucleotide sequence ID" value="NC_009937.1"/>
</dbReference>
<dbReference type="PANTHER" id="PTHR43132:SF2">
    <property type="entry name" value="ARSENICAL RESISTANCE OPERON REPRESSOR ARSR-RELATED"/>
    <property type="match status" value="1"/>
</dbReference>
<reference evidence="5 6" key="3">
    <citation type="journal article" date="2008" name="BMC Genomics">
        <title>The genome of the versatile nitrogen fixer Azorhizobium caulinodans ORS571.</title>
        <authorList>
            <person name="Lee KB."/>
            <person name="Backer P.D."/>
            <person name="Aono T."/>
            <person name="Liu CT."/>
            <person name="Suzuki S."/>
            <person name="Suzuki T."/>
            <person name="Kaneko T."/>
            <person name="Yamada M."/>
            <person name="Tabata S."/>
            <person name="Kupfer D.M."/>
            <person name="Najar F.Z."/>
            <person name="Wiley G.B."/>
            <person name="Roe B."/>
            <person name="Binnewies T.T."/>
            <person name="Ussery D.W."/>
            <person name="D'Haeze W."/>
            <person name="Herder J.D."/>
            <person name="Gevers D."/>
            <person name="Vereecke D."/>
            <person name="Holsters M."/>
            <person name="Oyaizu H."/>
        </authorList>
    </citation>
    <scope>NUCLEOTIDE SEQUENCE [LARGE SCALE GENOMIC DNA]</scope>
    <source>
        <strain evidence="6">ATCC 43989 / DSM 5975 / JCM 20966 / LMG 6465 / NBRC 14845 / NCIMB 13405 / ORS 571</strain>
    </source>
</reference>
<protein>
    <submittedName>
        <fullName evidence="5">Transcriptional regulator</fullName>
    </submittedName>
</protein>
<dbReference type="CDD" id="cd00090">
    <property type="entry name" value="HTH_ARSR"/>
    <property type="match status" value="1"/>
</dbReference>
<dbReference type="InterPro" id="IPR036388">
    <property type="entry name" value="WH-like_DNA-bd_sf"/>
</dbReference>
<dbReference type="PROSITE" id="PS50987">
    <property type="entry name" value="HTH_ARSR_2"/>
    <property type="match status" value="1"/>
</dbReference>
<proteinExistence type="predicted"/>
<reference evidence="5 6" key="1">
    <citation type="journal article" date="2007" name="Appl. Environ. Microbiol.">
        <title>Rhizobial factors required for stem nodule maturation and maintenance in Sesbania rostrata-Azorhizobium caulinodans ORS571 symbiosis.</title>
        <authorList>
            <person name="Suzuki S."/>
            <person name="Aono T."/>
            <person name="Lee KB."/>
            <person name="Suzuki T."/>
            <person name="Liu CT."/>
            <person name="Miwa H."/>
            <person name="Wakao S."/>
            <person name="Iki T."/>
            <person name="Oyaizu H."/>
        </authorList>
    </citation>
    <scope>NUCLEOTIDE SEQUENCE [LARGE SCALE GENOMIC DNA]</scope>
    <source>
        <strain evidence="6">ATCC 43989 / DSM 5975 / JCM 20966 / LMG 6465 / NBRC 14845 / NCIMB 13405 / ORS 571</strain>
    </source>
</reference>
<keyword evidence="3" id="KW-0804">Transcription</keyword>
<reference evidence="6" key="2">
    <citation type="submission" date="2007-04" db="EMBL/GenBank/DDBJ databases">
        <title>Complete genome sequence of the nitrogen-fixing bacterium Azorhizobium caulinodans ORS571.</title>
        <authorList>
            <person name="Lee K.B."/>
            <person name="Backer P.D."/>
            <person name="Aono T."/>
            <person name="Liu C.T."/>
            <person name="Suzuki S."/>
            <person name="Suzuki T."/>
            <person name="Kaneko T."/>
            <person name="Yamada M."/>
            <person name="Tabata S."/>
            <person name="Kupfer D.M."/>
            <person name="Najar F.Z."/>
            <person name="Wiley G.B."/>
            <person name="Roe B."/>
            <person name="Binnewies T."/>
            <person name="Ussery D."/>
            <person name="Vereecke D."/>
            <person name="Gevers D."/>
            <person name="Holsters M."/>
            <person name="Oyaizu H."/>
        </authorList>
    </citation>
    <scope>NUCLEOTIDE SEQUENCE [LARGE SCALE GENOMIC DNA]</scope>
    <source>
        <strain evidence="6">ATCC 43989 / DSM 5975 / JCM 20966 / LMG 6465 / NBRC 14845 / NCIMB 13405 / ORS 571</strain>
    </source>
</reference>
<name>A8I769_AZOC5</name>
<keyword evidence="1" id="KW-0805">Transcription regulation</keyword>
<dbReference type="GO" id="GO:0003677">
    <property type="term" value="F:DNA binding"/>
    <property type="evidence" value="ECO:0007669"/>
    <property type="project" value="UniProtKB-KW"/>
</dbReference>
<evidence type="ECO:0000256" key="2">
    <source>
        <dbReference type="ARBA" id="ARBA00023125"/>
    </source>
</evidence>
<gene>
    <name evidence="5" type="primary">arsR</name>
    <name evidence="5" type="ordered locus">AZC_2086</name>
</gene>
<keyword evidence="6" id="KW-1185">Reference proteome</keyword>
<accession>A8I769</accession>
<dbReference type="SUPFAM" id="SSF46785">
    <property type="entry name" value="Winged helix' DNA-binding domain"/>
    <property type="match status" value="1"/>
</dbReference>
<reference evidence="5 6" key="6">
    <citation type="journal article" date="2011" name="Appl. Environ. Microbiol.">
        <title>Involvement of the azorhizobial chromosome partition gene (parA) in the onset of bacteroid differentiation during Sesbania rostrata stem nodule development.</title>
        <authorList>
            <person name="Liu CT."/>
            <person name="Lee KB."/>
            <person name="Wang YS."/>
            <person name="Peng MH."/>
            <person name="Lee KT."/>
            <person name="Suzuki S."/>
            <person name="Suzuki T."/>
            <person name="Oyaizu H."/>
        </authorList>
    </citation>
    <scope>NUCLEOTIDE SEQUENCE [LARGE SCALE GENOMIC DNA]</scope>
    <source>
        <strain evidence="6">ATCC 43989 / DSM 5975 / JCM 20966 / LMG 6465 / NBRC 14845 / NCIMB 13405 / ORS 571</strain>
    </source>
</reference>
<dbReference type="PANTHER" id="PTHR43132">
    <property type="entry name" value="ARSENICAL RESISTANCE OPERON REPRESSOR ARSR-RELATED"/>
    <property type="match status" value="1"/>
</dbReference>
<reference evidence="5 6" key="5">
    <citation type="journal article" date="2010" name="Appl. Environ. Microbiol.">
        <title>phrR-like gene praR of Azorhizobium caulinodans ORS571 is essential for symbiosis with Sesbania rostrata and is involved in expression of reb genes.</title>
        <authorList>
            <person name="Akiba N."/>
            <person name="Aono T."/>
            <person name="Toyazaki H."/>
            <person name="Sato S."/>
            <person name="Oyaizu H."/>
        </authorList>
    </citation>
    <scope>NUCLEOTIDE SEQUENCE [LARGE SCALE GENOMIC DNA]</scope>
    <source>
        <strain evidence="6">ATCC 43989 / DSM 5975 / JCM 20966 / LMG 6465 / NBRC 14845 / NCIMB 13405 / ORS 571</strain>
    </source>
</reference>
<feature type="domain" description="HTH arsR-type" evidence="4">
    <location>
        <begin position="16"/>
        <end position="110"/>
    </location>
</feature>
<dbReference type="NCBIfam" id="NF033788">
    <property type="entry name" value="HTH_metalloreg"/>
    <property type="match status" value="1"/>
</dbReference>
<evidence type="ECO:0000259" key="4">
    <source>
        <dbReference type="PROSITE" id="PS50987"/>
    </source>
</evidence>
<dbReference type="GO" id="GO:0003700">
    <property type="term" value="F:DNA-binding transcription factor activity"/>
    <property type="evidence" value="ECO:0007669"/>
    <property type="project" value="InterPro"/>
</dbReference>
<dbReference type="EMBL" id="AP009384">
    <property type="protein sequence ID" value="BAF88084.1"/>
    <property type="molecule type" value="Genomic_DNA"/>
</dbReference>
<reference evidence="5 6" key="4">
    <citation type="journal article" date="2009" name="Appl. Environ. Microbiol.">
        <title>Comparative genome-wide transcriptional profiling of Azorhizobium caulinodans ORS571 grown under free-living and symbiotic conditions.</title>
        <authorList>
            <person name="Tsukada S."/>
            <person name="Aono T."/>
            <person name="Akiba N."/>
            <person name="Lee KB."/>
            <person name="Liu CT."/>
            <person name="Toyazaki H."/>
            <person name="Oyaizu H."/>
        </authorList>
    </citation>
    <scope>NUCLEOTIDE SEQUENCE [LARGE SCALE GENOMIC DNA]</scope>
    <source>
        <strain evidence="6">ATCC 43989 / DSM 5975 / JCM 20966 / LMG 6465 / NBRC 14845 / NCIMB 13405 / ORS 571</strain>
    </source>
</reference>
<dbReference type="Gene3D" id="1.10.10.10">
    <property type="entry name" value="Winged helix-like DNA-binding domain superfamily/Winged helix DNA-binding domain"/>
    <property type="match status" value="1"/>
</dbReference>
<evidence type="ECO:0000256" key="3">
    <source>
        <dbReference type="ARBA" id="ARBA00023163"/>
    </source>
</evidence>
<evidence type="ECO:0000313" key="6">
    <source>
        <dbReference type="Proteomes" id="UP000000270"/>
    </source>
</evidence>
<dbReference type="HOGENOM" id="CLU_097806_6_4_5"/>
<dbReference type="Proteomes" id="UP000000270">
    <property type="component" value="Chromosome"/>
</dbReference>
<evidence type="ECO:0000256" key="1">
    <source>
        <dbReference type="ARBA" id="ARBA00023015"/>
    </source>
</evidence>
<dbReference type="eggNOG" id="COG0640">
    <property type="taxonomic scope" value="Bacteria"/>
</dbReference>
<dbReference type="InterPro" id="IPR036390">
    <property type="entry name" value="WH_DNA-bd_sf"/>
</dbReference>
<keyword evidence="2" id="KW-0238">DNA-binding</keyword>
<sequence length="113" mass="11992">MSTSKNAAPSTPGVVALEAKAEEVAALLSSMANAKRLLVLCQLVEGERSVGDLAEVVGLSQSALSQHLAKMRLQGLVETRREAQTVYYRLASGEVRQLLETLHGIFCGDLAPA</sequence>
<dbReference type="InterPro" id="IPR051011">
    <property type="entry name" value="Metal_resp_trans_reg"/>
</dbReference>
<organism evidence="5 6">
    <name type="scientific">Azorhizobium caulinodans (strain ATCC 43989 / DSM 5975 / JCM 20966 / LMG 6465 / NBRC 14845 / NCIMB 13405 / ORS 571)</name>
    <dbReference type="NCBI Taxonomy" id="438753"/>
    <lineage>
        <taxon>Bacteria</taxon>
        <taxon>Pseudomonadati</taxon>
        <taxon>Pseudomonadota</taxon>
        <taxon>Alphaproteobacteria</taxon>
        <taxon>Hyphomicrobiales</taxon>
        <taxon>Xanthobacteraceae</taxon>
        <taxon>Azorhizobium</taxon>
    </lineage>
</organism>
<dbReference type="InterPro" id="IPR001845">
    <property type="entry name" value="HTH_ArsR_DNA-bd_dom"/>
</dbReference>
<dbReference type="Pfam" id="PF01022">
    <property type="entry name" value="HTH_5"/>
    <property type="match status" value="1"/>
</dbReference>
<dbReference type="SMART" id="SM00418">
    <property type="entry name" value="HTH_ARSR"/>
    <property type="match status" value="1"/>
</dbReference>
<dbReference type="AlphaFoldDB" id="A8I769"/>
<dbReference type="STRING" id="438753.AZC_2086"/>
<evidence type="ECO:0000313" key="5">
    <source>
        <dbReference type="EMBL" id="BAF88084.1"/>
    </source>
</evidence>
<dbReference type="InterPro" id="IPR011991">
    <property type="entry name" value="ArsR-like_HTH"/>
</dbReference>
<dbReference type="KEGG" id="azc:AZC_2086"/>